<dbReference type="PATRIC" id="fig|1423715.3.peg.2111"/>
<keyword evidence="3" id="KW-1185">Reference proteome</keyword>
<evidence type="ECO:0000313" key="3">
    <source>
        <dbReference type="Proteomes" id="UP000051955"/>
    </source>
</evidence>
<accession>A0A0R1LL24</accession>
<dbReference type="AlphaFoldDB" id="A0A0R1LL24"/>
<sequence>MEKSETIAKLGAAIVKVQAELPAIPKDRTNPITHSKYATLGAINKVLLPVTSKNEIAVTQYPVSGPAGQVGCGTLLIHSSGEFINYDPFFINSDRNKRMSAAQEGGSAITYAKRYQLCAIFGIVPDEDADGAMQQQQSNGNQYYPNGQGDPRQAQNQRYNGQQYQQGYNQQGYPQQNGQNQRGGGQGQQEFIPIETGQMAQLVNLFKAMAESSGSSIVPVQNGYLGKVKAQNVQSLSYGQARWLIEKATHDLEIQNNVPQGQQNSQVQQTQSGVSQ</sequence>
<feature type="compositionally biased region" description="Low complexity" evidence="1">
    <location>
        <begin position="168"/>
        <end position="180"/>
    </location>
</feature>
<reference evidence="2 3" key="1">
    <citation type="journal article" date="2015" name="Genome Announc.">
        <title>Expanding the biotechnology potential of lactobacilli through comparative genomics of 213 strains and associated genera.</title>
        <authorList>
            <person name="Sun Z."/>
            <person name="Harris H.M."/>
            <person name="McCann A."/>
            <person name="Guo C."/>
            <person name="Argimon S."/>
            <person name="Zhang W."/>
            <person name="Yang X."/>
            <person name="Jeffery I.B."/>
            <person name="Cooney J.C."/>
            <person name="Kagawa T.F."/>
            <person name="Liu W."/>
            <person name="Song Y."/>
            <person name="Salvetti E."/>
            <person name="Wrobel A."/>
            <person name="Rasinkangas P."/>
            <person name="Parkhill J."/>
            <person name="Rea M.C."/>
            <person name="O'Sullivan O."/>
            <person name="Ritari J."/>
            <person name="Douillard F.P."/>
            <person name="Paul Ross R."/>
            <person name="Yang R."/>
            <person name="Briner A.E."/>
            <person name="Felis G.E."/>
            <person name="de Vos W.M."/>
            <person name="Barrangou R."/>
            <person name="Klaenhammer T.R."/>
            <person name="Caufield P.W."/>
            <person name="Cui Y."/>
            <person name="Zhang H."/>
            <person name="O'Toole P.W."/>
        </authorList>
    </citation>
    <scope>NUCLEOTIDE SEQUENCE [LARGE SCALE GENOMIC DNA]</scope>
    <source>
        <strain evidence="2 3">DSM 19394</strain>
    </source>
</reference>
<evidence type="ECO:0000313" key="2">
    <source>
        <dbReference type="EMBL" id="KRK96557.1"/>
    </source>
</evidence>
<feature type="region of interest" description="Disordered" evidence="1">
    <location>
        <begin position="257"/>
        <end position="276"/>
    </location>
</feature>
<proteinExistence type="predicted"/>
<dbReference type="Proteomes" id="UP000051955">
    <property type="component" value="Unassembled WGS sequence"/>
</dbReference>
<dbReference type="Pfam" id="PF04404">
    <property type="entry name" value="ERF"/>
    <property type="match status" value="1"/>
</dbReference>
<gene>
    <name evidence="2" type="ORF">FD25_GL002054</name>
</gene>
<feature type="region of interest" description="Disordered" evidence="1">
    <location>
        <begin position="168"/>
        <end position="188"/>
    </location>
</feature>
<organism evidence="2 3">
    <name type="scientific">Levilactobacillus acidifarinae DSM 19394 = JCM 15949</name>
    <dbReference type="NCBI Taxonomy" id="1423715"/>
    <lineage>
        <taxon>Bacteria</taxon>
        <taxon>Bacillati</taxon>
        <taxon>Bacillota</taxon>
        <taxon>Bacilli</taxon>
        <taxon>Lactobacillales</taxon>
        <taxon>Lactobacillaceae</taxon>
        <taxon>Levilactobacillus</taxon>
    </lineage>
</organism>
<dbReference type="RefSeq" id="WP_057800903.1">
    <property type="nucleotide sequence ID" value="NZ_AZDV01000003.1"/>
</dbReference>
<protein>
    <submittedName>
        <fullName evidence="2">Uncharacterized protein</fullName>
    </submittedName>
</protein>
<feature type="region of interest" description="Disordered" evidence="1">
    <location>
        <begin position="131"/>
        <end position="155"/>
    </location>
</feature>
<name>A0A0R1LL24_9LACO</name>
<dbReference type="EMBL" id="AZDV01000003">
    <property type="protein sequence ID" value="KRK96557.1"/>
    <property type="molecule type" value="Genomic_DNA"/>
</dbReference>
<dbReference type="STRING" id="1423715.FD25_GL002054"/>
<feature type="compositionally biased region" description="Polar residues" evidence="1">
    <location>
        <begin position="133"/>
        <end position="145"/>
    </location>
</feature>
<evidence type="ECO:0000256" key="1">
    <source>
        <dbReference type="SAM" id="MobiDB-lite"/>
    </source>
</evidence>
<dbReference type="InterPro" id="IPR007499">
    <property type="entry name" value="ERF_bacteria_virus"/>
</dbReference>
<comment type="caution">
    <text evidence="2">The sequence shown here is derived from an EMBL/GenBank/DDBJ whole genome shotgun (WGS) entry which is preliminary data.</text>
</comment>